<dbReference type="OrthoDB" id="5381672at2759"/>
<protein>
    <submittedName>
        <fullName evidence="3">Uncharacterized protein</fullName>
    </submittedName>
</protein>
<dbReference type="AlphaFoldDB" id="A0A1L9P4M6"/>
<gene>
    <name evidence="3" type="ORF">ASPVEDRAFT_78245</name>
</gene>
<reference evidence="4" key="1">
    <citation type="journal article" date="2017" name="Genome Biol.">
        <title>Comparative genomics reveals high biological diversity and specific adaptations in the industrially and medically important fungal genus Aspergillus.</title>
        <authorList>
            <person name="de Vries R.P."/>
            <person name="Riley R."/>
            <person name="Wiebenga A."/>
            <person name="Aguilar-Osorio G."/>
            <person name="Amillis S."/>
            <person name="Uchima C.A."/>
            <person name="Anderluh G."/>
            <person name="Asadollahi M."/>
            <person name="Askin M."/>
            <person name="Barry K."/>
            <person name="Battaglia E."/>
            <person name="Bayram O."/>
            <person name="Benocci T."/>
            <person name="Braus-Stromeyer S.A."/>
            <person name="Caldana C."/>
            <person name="Canovas D."/>
            <person name="Cerqueira G.C."/>
            <person name="Chen F."/>
            <person name="Chen W."/>
            <person name="Choi C."/>
            <person name="Clum A."/>
            <person name="Dos Santos R.A."/>
            <person name="Damasio A.R."/>
            <person name="Diallinas G."/>
            <person name="Emri T."/>
            <person name="Fekete E."/>
            <person name="Flipphi M."/>
            <person name="Freyberg S."/>
            <person name="Gallo A."/>
            <person name="Gournas C."/>
            <person name="Habgood R."/>
            <person name="Hainaut M."/>
            <person name="Harispe M.L."/>
            <person name="Henrissat B."/>
            <person name="Hilden K.S."/>
            <person name="Hope R."/>
            <person name="Hossain A."/>
            <person name="Karabika E."/>
            <person name="Karaffa L."/>
            <person name="Karanyi Z."/>
            <person name="Krasevec N."/>
            <person name="Kuo A."/>
            <person name="Kusch H."/>
            <person name="LaButti K."/>
            <person name="Lagendijk E.L."/>
            <person name="Lapidus A."/>
            <person name="Levasseur A."/>
            <person name="Lindquist E."/>
            <person name="Lipzen A."/>
            <person name="Logrieco A.F."/>
            <person name="MacCabe A."/>
            <person name="Maekelae M.R."/>
            <person name="Malavazi I."/>
            <person name="Melin P."/>
            <person name="Meyer V."/>
            <person name="Mielnichuk N."/>
            <person name="Miskei M."/>
            <person name="Molnar A.P."/>
            <person name="Mule G."/>
            <person name="Ngan C.Y."/>
            <person name="Orejas M."/>
            <person name="Orosz E."/>
            <person name="Ouedraogo J.P."/>
            <person name="Overkamp K.M."/>
            <person name="Park H.-S."/>
            <person name="Perrone G."/>
            <person name="Piumi F."/>
            <person name="Punt P.J."/>
            <person name="Ram A.F."/>
            <person name="Ramon A."/>
            <person name="Rauscher S."/>
            <person name="Record E."/>
            <person name="Riano-Pachon D.M."/>
            <person name="Robert V."/>
            <person name="Roehrig J."/>
            <person name="Ruller R."/>
            <person name="Salamov A."/>
            <person name="Salih N.S."/>
            <person name="Samson R.A."/>
            <person name="Sandor E."/>
            <person name="Sanguinetti M."/>
            <person name="Schuetze T."/>
            <person name="Sepcic K."/>
            <person name="Shelest E."/>
            <person name="Sherlock G."/>
            <person name="Sophianopoulou V."/>
            <person name="Squina F.M."/>
            <person name="Sun H."/>
            <person name="Susca A."/>
            <person name="Todd R.B."/>
            <person name="Tsang A."/>
            <person name="Unkles S.E."/>
            <person name="van de Wiele N."/>
            <person name="van Rossen-Uffink D."/>
            <person name="Oliveira J.V."/>
            <person name="Vesth T.C."/>
            <person name="Visser J."/>
            <person name="Yu J.-H."/>
            <person name="Zhou M."/>
            <person name="Andersen M.R."/>
            <person name="Archer D.B."/>
            <person name="Baker S.E."/>
            <person name="Benoit I."/>
            <person name="Brakhage A.A."/>
            <person name="Braus G.H."/>
            <person name="Fischer R."/>
            <person name="Frisvad J.C."/>
            <person name="Goldman G.H."/>
            <person name="Houbraken J."/>
            <person name="Oakley B."/>
            <person name="Pocsi I."/>
            <person name="Scazzocchio C."/>
            <person name="Seiboth B."/>
            <person name="vanKuyk P.A."/>
            <person name="Wortman J."/>
            <person name="Dyer P.S."/>
            <person name="Grigoriev I.V."/>
        </authorList>
    </citation>
    <scope>NUCLEOTIDE SEQUENCE [LARGE SCALE GENOMIC DNA]</scope>
    <source>
        <strain evidence="4">CBS 583.65</strain>
    </source>
</reference>
<feature type="transmembrane region" description="Helical" evidence="2">
    <location>
        <begin position="161"/>
        <end position="178"/>
    </location>
</feature>
<name>A0A1L9P4M6_ASPVE</name>
<dbReference type="VEuPathDB" id="FungiDB:ASPVEDRAFT_78245"/>
<feature type="region of interest" description="Disordered" evidence="1">
    <location>
        <begin position="1"/>
        <end position="39"/>
    </location>
</feature>
<sequence>MAPGSSTTSGLDGSQSSTANASPQPEQPLPLKEPNSLHGQKPGRVLSYRKRAVYLLLFYLPLLVLPWILTCIMMFRPIMKPSYINQVGKYSVRDIWNMERWLIATKIIDGVASVLAVPIVSALLAQGAVVYTQRRKEKGQKELNLEETVLDEHSPRKTSPYLWYGVGLILLAAIQPPLKQLLVQDEAKTVVTCNDQPGIVSNNDSTCDTLGFDNKVIALDSEPSSLAACPRSTVVQRTLNKLIDVRKGDVQPHLWREVKEDENRPVDDQIMSTFQFFYPDWSSSGDPPPGTFFASPVVNGTTTGVLRQHAARMDTDVTCIIDNHFPATCPGDKPFVSDFTSPFLNVSVCTEGSYDSVPWMNTRDAQNLTERLWLHIHIDPDSMSQTMAWEDVHLFGNYTIRCDSTSLRGWFELGNYQNKFAHQPMLDTWPDDEAMQTQFNDISGHDGPRDKYWPVKEGSTGETDAFDFEHTLSPFDTADRPTPGPLMTASLALFGNNTLLHSVRNAANETEGLQAMQNICAHGRIPFYVFWPSHVLRDSILGPRCDRILTEGALGNDFDPIDLSEFVVGFMRMFEPPLAAGQLLEIATFFANEALLSVSAEVPQLYTRSIYTAPGYVLLKPQHSIPALVVISLVIALQVLGLLLLLRFIYSAPSWTGSLDALALARIGAQLQGQGKDLDSLGMSGMVGIGEREKVLSSGENGMTRRNVKVLGLGEPGVISKGSLEDTFGCP</sequence>
<evidence type="ECO:0000256" key="1">
    <source>
        <dbReference type="SAM" id="MobiDB-lite"/>
    </source>
</evidence>
<evidence type="ECO:0000313" key="4">
    <source>
        <dbReference type="Proteomes" id="UP000184073"/>
    </source>
</evidence>
<feature type="transmembrane region" description="Helical" evidence="2">
    <location>
        <begin position="107"/>
        <end position="131"/>
    </location>
</feature>
<dbReference type="RefSeq" id="XP_040662240.1">
    <property type="nucleotide sequence ID" value="XM_040816509.1"/>
</dbReference>
<keyword evidence="2" id="KW-0812">Transmembrane</keyword>
<dbReference type="Proteomes" id="UP000184073">
    <property type="component" value="Unassembled WGS sequence"/>
</dbReference>
<keyword evidence="2" id="KW-1133">Transmembrane helix</keyword>
<dbReference type="EMBL" id="KV878125">
    <property type="protein sequence ID" value="OJI96477.1"/>
    <property type="molecule type" value="Genomic_DNA"/>
</dbReference>
<keyword evidence="2" id="KW-0472">Membrane</keyword>
<dbReference type="GeneID" id="63732020"/>
<feature type="transmembrane region" description="Helical" evidence="2">
    <location>
        <begin position="52"/>
        <end position="75"/>
    </location>
</feature>
<evidence type="ECO:0000313" key="3">
    <source>
        <dbReference type="EMBL" id="OJI96477.1"/>
    </source>
</evidence>
<accession>A0A1L9P4M6</accession>
<feature type="compositionally biased region" description="Polar residues" evidence="1">
    <location>
        <begin position="1"/>
        <end position="22"/>
    </location>
</feature>
<proteinExistence type="predicted"/>
<keyword evidence="4" id="KW-1185">Reference proteome</keyword>
<evidence type="ECO:0000256" key="2">
    <source>
        <dbReference type="SAM" id="Phobius"/>
    </source>
</evidence>
<feature type="transmembrane region" description="Helical" evidence="2">
    <location>
        <begin position="625"/>
        <end position="646"/>
    </location>
</feature>
<organism evidence="3 4">
    <name type="scientific">Aspergillus versicolor CBS 583.65</name>
    <dbReference type="NCBI Taxonomy" id="1036611"/>
    <lineage>
        <taxon>Eukaryota</taxon>
        <taxon>Fungi</taxon>
        <taxon>Dikarya</taxon>
        <taxon>Ascomycota</taxon>
        <taxon>Pezizomycotina</taxon>
        <taxon>Eurotiomycetes</taxon>
        <taxon>Eurotiomycetidae</taxon>
        <taxon>Eurotiales</taxon>
        <taxon>Aspergillaceae</taxon>
        <taxon>Aspergillus</taxon>
        <taxon>Aspergillus subgen. Nidulantes</taxon>
    </lineage>
</organism>